<organism evidence="1 2">
    <name type="scientific">Salinicoccus hispanicus</name>
    <dbReference type="NCBI Taxonomy" id="157225"/>
    <lineage>
        <taxon>Bacteria</taxon>
        <taxon>Bacillati</taxon>
        <taxon>Bacillota</taxon>
        <taxon>Bacilli</taxon>
        <taxon>Bacillales</taxon>
        <taxon>Staphylococcaceae</taxon>
        <taxon>Salinicoccus</taxon>
    </lineage>
</organism>
<dbReference type="AlphaFoldDB" id="A0A6N8U5Q1"/>
<dbReference type="RefSeq" id="WP_160654493.1">
    <property type="nucleotide sequence ID" value="NZ_WUUK01000002.1"/>
</dbReference>
<reference evidence="1 2" key="1">
    <citation type="submission" date="2019-12" db="EMBL/GenBank/DDBJ databases">
        <title>Salinicoccus cyprini sp. nov., isolated from gastro-intestinal tract of mirror carp, Cyprinus carpio var. specularis, collected from Gobind Sagar Reservoir, Himachal Pradesh, India.</title>
        <authorList>
            <person name="Talwar C."/>
            <person name="Singh A.K."/>
            <person name="Lal R."/>
            <person name="Negi R.K."/>
        </authorList>
    </citation>
    <scope>NUCLEOTIDE SEQUENCE [LARGE SCALE GENOMIC DNA]</scope>
    <source>
        <strain evidence="1 2">J-82</strain>
    </source>
</reference>
<keyword evidence="2" id="KW-1185">Reference proteome</keyword>
<sequence>MRLEVINEDRTYHFLLCLRKRTDHMLVISNDAINLEKKRPPVFMGSTWTDSLRGSLIFIDDPTLHGTGLRFGCGQGTNYPSCLWQS</sequence>
<protein>
    <submittedName>
        <fullName evidence="1">Uncharacterized protein</fullName>
    </submittedName>
</protein>
<dbReference type="OrthoDB" id="7335480at2"/>
<dbReference type="Proteomes" id="UP000436284">
    <property type="component" value="Unassembled WGS sequence"/>
</dbReference>
<dbReference type="EMBL" id="WUUK01000002">
    <property type="protein sequence ID" value="MXQ50939.1"/>
    <property type="molecule type" value="Genomic_DNA"/>
</dbReference>
<evidence type="ECO:0000313" key="2">
    <source>
        <dbReference type="Proteomes" id="UP000436284"/>
    </source>
</evidence>
<gene>
    <name evidence="1" type="ORF">GQ671_06610</name>
</gene>
<comment type="caution">
    <text evidence="1">The sequence shown here is derived from an EMBL/GenBank/DDBJ whole genome shotgun (WGS) entry which is preliminary data.</text>
</comment>
<accession>A0A6N8U5Q1</accession>
<evidence type="ECO:0000313" key="1">
    <source>
        <dbReference type="EMBL" id="MXQ50939.1"/>
    </source>
</evidence>
<name>A0A6N8U5Q1_9STAP</name>
<proteinExistence type="predicted"/>